<dbReference type="EMBL" id="SOAM01000005">
    <property type="protein sequence ID" value="TDS74506.1"/>
    <property type="molecule type" value="Genomic_DNA"/>
</dbReference>
<keyword evidence="1" id="KW-1133">Transmembrane helix</keyword>
<keyword evidence="1" id="KW-0472">Membrane</keyword>
<keyword evidence="3" id="KW-1185">Reference proteome</keyword>
<comment type="caution">
    <text evidence="2">The sequence shown here is derived from an EMBL/GenBank/DDBJ whole genome shotgun (WGS) entry which is preliminary data.</text>
</comment>
<evidence type="ECO:0000313" key="2">
    <source>
        <dbReference type="EMBL" id="TDS74506.1"/>
    </source>
</evidence>
<accession>A0A4V3EA51</accession>
<feature type="transmembrane region" description="Helical" evidence="1">
    <location>
        <begin position="6"/>
        <end position="26"/>
    </location>
</feature>
<organism evidence="2 3">
    <name type="scientific">Amnibacterium kyonggiense</name>
    <dbReference type="NCBI Taxonomy" id="595671"/>
    <lineage>
        <taxon>Bacteria</taxon>
        <taxon>Bacillati</taxon>
        <taxon>Actinomycetota</taxon>
        <taxon>Actinomycetes</taxon>
        <taxon>Micrococcales</taxon>
        <taxon>Microbacteriaceae</taxon>
        <taxon>Amnibacterium</taxon>
    </lineage>
</organism>
<feature type="transmembrane region" description="Helical" evidence="1">
    <location>
        <begin position="59"/>
        <end position="83"/>
    </location>
</feature>
<gene>
    <name evidence="2" type="ORF">CLV52_3689</name>
</gene>
<name>A0A4V3EA51_9MICO</name>
<dbReference type="Proteomes" id="UP000295344">
    <property type="component" value="Unassembled WGS sequence"/>
</dbReference>
<proteinExistence type="predicted"/>
<keyword evidence="1" id="KW-0812">Transmembrane</keyword>
<dbReference type="RefSeq" id="WP_133767841.1">
    <property type="nucleotide sequence ID" value="NZ_BAAARP010000001.1"/>
</dbReference>
<evidence type="ECO:0000313" key="3">
    <source>
        <dbReference type="Proteomes" id="UP000295344"/>
    </source>
</evidence>
<protein>
    <submittedName>
        <fullName evidence="2">Uncharacterized protein</fullName>
    </submittedName>
</protein>
<dbReference type="AlphaFoldDB" id="A0A4V3EA51"/>
<sequence length="84" mass="9094">MSWYHAIFAGVLVLIGAVIIINAGWLSENIHSAQQRLLPFARPDDAVDRPGPTPNQRRWAMRGVGVVALAMAAMIIVASLLGLF</sequence>
<reference evidence="2 3" key="1">
    <citation type="submission" date="2019-03" db="EMBL/GenBank/DDBJ databases">
        <title>Genomic Encyclopedia of Archaeal and Bacterial Type Strains, Phase II (KMG-II): from individual species to whole genera.</title>
        <authorList>
            <person name="Goeker M."/>
        </authorList>
    </citation>
    <scope>NUCLEOTIDE SEQUENCE [LARGE SCALE GENOMIC DNA]</scope>
    <source>
        <strain evidence="2 3">DSM 24782</strain>
    </source>
</reference>
<evidence type="ECO:0000256" key="1">
    <source>
        <dbReference type="SAM" id="Phobius"/>
    </source>
</evidence>